<dbReference type="PANTHER" id="PTHR12415">
    <property type="entry name" value="TYROSYL-DNA PHOSPHODIESTERASE 1"/>
    <property type="match status" value="1"/>
</dbReference>
<keyword evidence="14" id="KW-1185">Reference proteome</keyword>
<dbReference type="FunFam" id="3.30.870.10:FF:000038">
    <property type="entry name" value="Probable tyrosyl-DNA phosphodiesterase"/>
    <property type="match status" value="1"/>
</dbReference>
<evidence type="ECO:0000256" key="4">
    <source>
        <dbReference type="ARBA" id="ARBA00022763"/>
    </source>
</evidence>
<evidence type="ECO:0000256" key="11">
    <source>
        <dbReference type="PIRSR" id="PIRSR610347-3"/>
    </source>
</evidence>
<protein>
    <recommendedName>
        <fullName evidence="15">Tyrosyl-DNA phosphodiesterase</fullName>
    </recommendedName>
</protein>
<feature type="active site" description="Nucleophile" evidence="9">
    <location>
        <position position="174"/>
    </location>
</feature>
<keyword evidence="8" id="KW-0539">Nucleus</keyword>
<dbReference type="GO" id="GO:0003697">
    <property type="term" value="F:single-stranded DNA binding"/>
    <property type="evidence" value="ECO:0007669"/>
    <property type="project" value="TreeGrafter"/>
</dbReference>
<dbReference type="SUPFAM" id="SSF56024">
    <property type="entry name" value="Phospholipase D/nuclease"/>
    <property type="match status" value="2"/>
</dbReference>
<evidence type="ECO:0000256" key="2">
    <source>
        <dbReference type="ARBA" id="ARBA00010205"/>
    </source>
</evidence>
<evidence type="ECO:0000256" key="8">
    <source>
        <dbReference type="ARBA" id="ARBA00023242"/>
    </source>
</evidence>
<feature type="compositionally biased region" description="Acidic residues" evidence="12">
    <location>
        <begin position="537"/>
        <end position="550"/>
    </location>
</feature>
<keyword evidence="6" id="KW-0269">Exonuclease</keyword>
<evidence type="ECO:0000256" key="3">
    <source>
        <dbReference type="ARBA" id="ARBA00022722"/>
    </source>
</evidence>
<feature type="site" description="Interaction with DNA" evidence="11">
    <location>
        <position position="486"/>
    </location>
</feature>
<evidence type="ECO:0000256" key="6">
    <source>
        <dbReference type="ARBA" id="ARBA00022839"/>
    </source>
</evidence>
<reference evidence="13" key="1">
    <citation type="submission" date="2023-03" db="EMBL/GenBank/DDBJ databases">
        <title>Complete genome of Cladonia borealis.</title>
        <authorList>
            <person name="Park H."/>
        </authorList>
    </citation>
    <scope>NUCLEOTIDE SEQUENCE</scope>
    <source>
        <strain evidence="13">ANT050790</strain>
    </source>
</reference>
<dbReference type="EMBL" id="JAFEKC020000013">
    <property type="protein sequence ID" value="KAK0511505.1"/>
    <property type="molecule type" value="Genomic_DNA"/>
</dbReference>
<dbReference type="AlphaFoldDB" id="A0AA39R0K2"/>
<evidence type="ECO:0000313" key="14">
    <source>
        <dbReference type="Proteomes" id="UP001166286"/>
    </source>
</evidence>
<dbReference type="GO" id="GO:0006281">
    <property type="term" value="P:DNA repair"/>
    <property type="evidence" value="ECO:0007669"/>
    <property type="project" value="UniProtKB-KW"/>
</dbReference>
<comment type="caution">
    <text evidence="13">The sequence shown here is derived from an EMBL/GenBank/DDBJ whole genome shotgun (WGS) entry which is preliminary data.</text>
</comment>
<gene>
    <name evidence="13" type="ORF">JMJ35_006078</name>
</gene>
<evidence type="ECO:0000256" key="12">
    <source>
        <dbReference type="SAM" id="MobiDB-lite"/>
    </source>
</evidence>
<comment type="similarity">
    <text evidence="2">Belongs to the tyrosyl-DNA phosphodiesterase family.</text>
</comment>
<dbReference type="GO" id="GO:0017005">
    <property type="term" value="F:3'-tyrosyl-DNA phosphodiesterase activity"/>
    <property type="evidence" value="ECO:0007669"/>
    <property type="project" value="TreeGrafter"/>
</dbReference>
<feature type="active site" description="Proton donor/acceptor" evidence="9">
    <location>
        <position position="460"/>
    </location>
</feature>
<evidence type="ECO:0000256" key="7">
    <source>
        <dbReference type="ARBA" id="ARBA00023204"/>
    </source>
</evidence>
<feature type="binding site" evidence="10">
    <location>
        <position position="176"/>
    </location>
    <ligand>
        <name>substrate</name>
    </ligand>
</feature>
<dbReference type="Gene3D" id="3.30.870.10">
    <property type="entry name" value="Endonuclease Chain A"/>
    <property type="match status" value="2"/>
</dbReference>
<dbReference type="GO" id="GO:0005634">
    <property type="term" value="C:nucleus"/>
    <property type="evidence" value="ECO:0007669"/>
    <property type="project" value="UniProtKB-SubCell"/>
</dbReference>
<feature type="compositionally biased region" description="Basic and acidic residues" evidence="12">
    <location>
        <begin position="551"/>
        <end position="567"/>
    </location>
</feature>
<keyword evidence="4" id="KW-0227">DNA damage</keyword>
<dbReference type="InterPro" id="IPR010347">
    <property type="entry name" value="Tdp1"/>
</dbReference>
<keyword evidence="3" id="KW-0540">Nuclease</keyword>
<keyword evidence="5" id="KW-0378">Hydrolase</keyword>
<dbReference type="Pfam" id="PF06087">
    <property type="entry name" value="Tyr-DNA_phospho"/>
    <property type="match status" value="1"/>
</dbReference>
<sequence>MDTARESRKRRISEVSEVLRDGSISPPPKRNASAKNDHFQTHASTDTNTVKSKVPLASDKGKVEWPKSKVVPSPVQLNFIEELPAISNVNTISLGSILGDPMIKECWLFNYLFDMDFVMKHFDPDTRELVQVKVVHGSWKREDTNGIGIEEAAKRYHNIQIIKAYMPEMYGTHHSKMIVLFRHDDLAQVILLTANFIERDWRMSQAIWKTPLLPLQQSNPTPTNSLPLPPLGSGPRFKHDLLAYYLGYGATKLQNLISQLKQYDFNEVRGALIASVPGKHPIHALDTENSPLWGWPALKHIFSHIPSTNTPPPPSNPEDKNQNQPQIIIQISSIASLPENWLSKTFLPALSTTLPTPSPPPPPPKFSIIFPTPSEIRNSLDGYSSGSSIHLKISSLTQAKQLKALKPLLCHWGAGSQHQPSPTTLTPSSIHHALYGQGQAPAPQSHPSIRSAHRAKAAPHIKTYMRFTTPSLKKIDWAMMTSANLSTQAWGAGPTAKAGGREVRVCSYEIGVVVWPGLWDEDGEGAEMVPVFGEGGGGEEGEGAGGEGEGDGERERDGDRERERERVRVGWRMPYDLPLVPYRDDEMPWSAEVPCREPDRFGRRWMGYGS</sequence>
<feature type="binding site" evidence="10">
    <location>
        <position position="462"/>
    </location>
    <ligand>
        <name>substrate</name>
    </ligand>
</feature>
<evidence type="ECO:0000313" key="13">
    <source>
        <dbReference type="EMBL" id="KAK0511505.1"/>
    </source>
</evidence>
<evidence type="ECO:0000256" key="10">
    <source>
        <dbReference type="PIRSR" id="PIRSR610347-2"/>
    </source>
</evidence>
<evidence type="ECO:0000256" key="1">
    <source>
        <dbReference type="ARBA" id="ARBA00004123"/>
    </source>
</evidence>
<evidence type="ECO:0000256" key="9">
    <source>
        <dbReference type="PIRSR" id="PIRSR610347-1"/>
    </source>
</evidence>
<comment type="subcellular location">
    <subcellularLocation>
        <location evidence="1">Nucleus</location>
    </subcellularLocation>
</comment>
<feature type="region of interest" description="Disordered" evidence="12">
    <location>
        <begin position="1"/>
        <end position="49"/>
    </location>
</feature>
<feature type="compositionally biased region" description="Basic and acidic residues" evidence="12">
    <location>
        <begin position="1"/>
        <end position="20"/>
    </location>
</feature>
<organism evidence="13 14">
    <name type="scientific">Cladonia borealis</name>
    <dbReference type="NCBI Taxonomy" id="184061"/>
    <lineage>
        <taxon>Eukaryota</taxon>
        <taxon>Fungi</taxon>
        <taxon>Dikarya</taxon>
        <taxon>Ascomycota</taxon>
        <taxon>Pezizomycotina</taxon>
        <taxon>Lecanoromycetes</taxon>
        <taxon>OSLEUM clade</taxon>
        <taxon>Lecanoromycetidae</taxon>
        <taxon>Lecanorales</taxon>
        <taxon>Lecanorineae</taxon>
        <taxon>Cladoniaceae</taxon>
        <taxon>Cladonia</taxon>
    </lineage>
</organism>
<dbReference type="Proteomes" id="UP001166286">
    <property type="component" value="Unassembled WGS sequence"/>
</dbReference>
<dbReference type="GO" id="GO:0003690">
    <property type="term" value="F:double-stranded DNA binding"/>
    <property type="evidence" value="ECO:0007669"/>
    <property type="project" value="TreeGrafter"/>
</dbReference>
<dbReference type="PANTHER" id="PTHR12415:SF0">
    <property type="entry name" value="TYROSYL-DNA PHOSPHODIESTERASE 1"/>
    <property type="match status" value="1"/>
</dbReference>
<evidence type="ECO:0000256" key="5">
    <source>
        <dbReference type="ARBA" id="ARBA00022801"/>
    </source>
</evidence>
<proteinExistence type="inferred from homology"/>
<evidence type="ECO:0008006" key="15">
    <source>
        <dbReference type="Google" id="ProtNLM"/>
    </source>
</evidence>
<dbReference type="GO" id="GO:0004527">
    <property type="term" value="F:exonuclease activity"/>
    <property type="evidence" value="ECO:0007669"/>
    <property type="project" value="UniProtKB-KW"/>
</dbReference>
<feature type="region of interest" description="Disordered" evidence="12">
    <location>
        <begin position="530"/>
        <end position="567"/>
    </location>
</feature>
<accession>A0AA39R0K2</accession>
<keyword evidence="7" id="KW-0234">DNA repair</keyword>
<name>A0AA39R0K2_9LECA</name>